<protein>
    <submittedName>
        <fullName evidence="1">Uncharacterized protein</fullName>
    </submittedName>
</protein>
<comment type="caution">
    <text evidence="1">The sequence shown here is derived from an EMBL/GenBank/DDBJ whole genome shotgun (WGS) entry which is preliminary data.</text>
</comment>
<proteinExistence type="predicted"/>
<keyword evidence="2" id="KW-1185">Reference proteome</keyword>
<dbReference type="Proteomes" id="UP000197619">
    <property type="component" value="Unassembled WGS sequence"/>
</dbReference>
<organism evidence="1 2">
    <name type="scientific">Lonchura striata</name>
    <name type="common">white-rumped munia</name>
    <dbReference type="NCBI Taxonomy" id="40157"/>
    <lineage>
        <taxon>Eukaryota</taxon>
        <taxon>Metazoa</taxon>
        <taxon>Chordata</taxon>
        <taxon>Craniata</taxon>
        <taxon>Vertebrata</taxon>
        <taxon>Euteleostomi</taxon>
        <taxon>Archelosauria</taxon>
        <taxon>Archosauria</taxon>
        <taxon>Dinosauria</taxon>
        <taxon>Saurischia</taxon>
        <taxon>Theropoda</taxon>
        <taxon>Coelurosauria</taxon>
        <taxon>Aves</taxon>
        <taxon>Neognathae</taxon>
        <taxon>Neoaves</taxon>
        <taxon>Telluraves</taxon>
        <taxon>Australaves</taxon>
        <taxon>Passeriformes</taxon>
        <taxon>Passeroidea</taxon>
        <taxon>Estrildidae</taxon>
        <taxon>Estrildinae</taxon>
        <taxon>Lonchura</taxon>
    </lineage>
</organism>
<dbReference type="EMBL" id="MUZQ01000078">
    <property type="protein sequence ID" value="OWK59457.1"/>
    <property type="molecule type" value="Genomic_DNA"/>
</dbReference>
<reference evidence="1 2" key="1">
    <citation type="submission" date="2017-05" db="EMBL/GenBank/DDBJ databases">
        <title>Genome of assembly of the Bengalese finch, Lonchura striata domestica.</title>
        <authorList>
            <person name="Colquitt B.M."/>
            <person name="Brainard M.S."/>
        </authorList>
    </citation>
    <scope>NUCLEOTIDE SEQUENCE [LARGE SCALE GENOMIC DNA]</scope>
    <source>
        <strain evidence="1">White83orange57</strain>
    </source>
</reference>
<dbReference type="AlphaFoldDB" id="A0A218V096"/>
<evidence type="ECO:0000313" key="2">
    <source>
        <dbReference type="Proteomes" id="UP000197619"/>
    </source>
</evidence>
<sequence>MRESQPSGDPLPMFHHPHASCEVFADSSRSPCSLGLFKTEEPPCPQPLLHRFPAIASTGVFYEKLELHITVPFFHELRETVLTLPASAVQSFSLCN</sequence>
<evidence type="ECO:0000313" key="1">
    <source>
        <dbReference type="EMBL" id="OWK59457.1"/>
    </source>
</evidence>
<gene>
    <name evidence="1" type="ORF">RLOC_00012912</name>
</gene>
<name>A0A218V096_9PASE</name>
<accession>A0A218V096</accession>